<feature type="signal peptide" evidence="1">
    <location>
        <begin position="1"/>
        <end position="25"/>
    </location>
</feature>
<reference evidence="2 3" key="2">
    <citation type="submission" date="2018-11" db="EMBL/GenBank/DDBJ databases">
        <authorList>
            <consortium name="Pathogen Informatics"/>
        </authorList>
    </citation>
    <scope>NUCLEOTIDE SEQUENCE [LARGE SCALE GENOMIC DNA]</scope>
</reference>
<dbReference type="Proteomes" id="UP000274429">
    <property type="component" value="Unassembled WGS sequence"/>
</dbReference>
<dbReference type="AlphaFoldDB" id="A0A0R3X7H2"/>
<organism evidence="4">
    <name type="scientific">Hydatigena taeniaeformis</name>
    <name type="common">Feline tapeworm</name>
    <name type="synonym">Taenia taeniaeformis</name>
    <dbReference type="NCBI Taxonomy" id="6205"/>
    <lineage>
        <taxon>Eukaryota</taxon>
        <taxon>Metazoa</taxon>
        <taxon>Spiralia</taxon>
        <taxon>Lophotrochozoa</taxon>
        <taxon>Platyhelminthes</taxon>
        <taxon>Cestoda</taxon>
        <taxon>Eucestoda</taxon>
        <taxon>Cyclophyllidea</taxon>
        <taxon>Taeniidae</taxon>
        <taxon>Hydatigera</taxon>
    </lineage>
</organism>
<evidence type="ECO:0000313" key="4">
    <source>
        <dbReference type="WBParaSite" id="TTAC_0000949701-mRNA-1"/>
    </source>
</evidence>
<protein>
    <submittedName>
        <fullName evidence="4">ANF_receptor domain-containing protein</fullName>
    </submittedName>
</protein>
<keyword evidence="1" id="KW-0732">Signal</keyword>
<evidence type="ECO:0000313" key="3">
    <source>
        <dbReference type="Proteomes" id="UP000274429"/>
    </source>
</evidence>
<evidence type="ECO:0000313" key="2">
    <source>
        <dbReference type="EMBL" id="VDM34288.1"/>
    </source>
</evidence>
<reference evidence="4" key="1">
    <citation type="submission" date="2017-02" db="UniProtKB">
        <authorList>
            <consortium name="WormBaseParasite"/>
        </authorList>
    </citation>
    <scope>IDENTIFICATION</scope>
</reference>
<gene>
    <name evidence="2" type="ORF">TTAC_LOCUS9482</name>
</gene>
<feature type="chain" id="PRO_5043133274" evidence="1">
    <location>
        <begin position="26"/>
        <end position="423"/>
    </location>
</feature>
<evidence type="ECO:0000256" key="1">
    <source>
        <dbReference type="SAM" id="SignalP"/>
    </source>
</evidence>
<keyword evidence="3" id="KW-1185">Reference proteome</keyword>
<sequence length="423" mass="47614">MCEPTTSLLLLFILCKSLSFGEIQANDYKCVSKLNFTDVDVVIYIGCRIPSHGPPELKDLIEDLNDIHSIYPQFDDTLNVYTPRYTPQRVRRVIFAPTRGISDTIDGTLDVYDSATKAATLAYLGAFKSSESVLVVIGSDVANSQAPWRAKNMIELNIALGSLYPLYQPKNRTKKYEQFAIFNASREVMKFSEAVENGRRIARHITSEQGVVWSYANLLQLLQSTFQDNVIHLNISDFWRANSSTGPSLEGKIFHMKYRPVDAKSAVVLITSCSIRRGIATIAGFFETIRWLQPKATEFQAVIGCFEGNLDPLSDLHGNSLNEVFGIQMPNGNADVYVIGAEKGVLERRNSYYYGQQLDYEFGPLMDDNRVANFIKQSIRKKAAKNIFFLEKDGEGDSASPLYSTPIAGLVNRYLLKQFKQWQ</sequence>
<name>A0A0R3X7H2_HYDTA</name>
<dbReference type="WBParaSite" id="TTAC_0000949701-mRNA-1">
    <property type="protein sequence ID" value="TTAC_0000949701-mRNA-1"/>
    <property type="gene ID" value="TTAC_0000949701"/>
</dbReference>
<accession>A0A0R3X7H2</accession>
<proteinExistence type="predicted"/>
<dbReference type="OrthoDB" id="6253698at2759"/>
<dbReference type="EMBL" id="UYWX01020841">
    <property type="protein sequence ID" value="VDM34288.1"/>
    <property type="molecule type" value="Genomic_DNA"/>
</dbReference>